<reference evidence="1" key="1">
    <citation type="journal article" date="2015" name="Nature">
        <title>Complex archaea that bridge the gap between prokaryotes and eukaryotes.</title>
        <authorList>
            <person name="Spang A."/>
            <person name="Saw J.H."/>
            <person name="Jorgensen S.L."/>
            <person name="Zaremba-Niedzwiedzka K."/>
            <person name="Martijn J."/>
            <person name="Lind A.E."/>
            <person name="van Eijk R."/>
            <person name="Schleper C."/>
            <person name="Guy L."/>
            <person name="Ettema T.J."/>
        </authorList>
    </citation>
    <scope>NUCLEOTIDE SEQUENCE</scope>
</reference>
<protein>
    <submittedName>
        <fullName evidence="1">Uncharacterized protein</fullName>
    </submittedName>
</protein>
<dbReference type="EMBL" id="LAZR01005010">
    <property type="protein sequence ID" value="KKN03674.1"/>
    <property type="molecule type" value="Genomic_DNA"/>
</dbReference>
<evidence type="ECO:0000313" key="1">
    <source>
        <dbReference type="EMBL" id="KKN03674.1"/>
    </source>
</evidence>
<name>A0A0F9MD06_9ZZZZ</name>
<accession>A0A0F9MD06</accession>
<gene>
    <name evidence="1" type="ORF">LCGC14_1105370</name>
</gene>
<comment type="caution">
    <text evidence="1">The sequence shown here is derived from an EMBL/GenBank/DDBJ whole genome shotgun (WGS) entry which is preliminary data.</text>
</comment>
<dbReference type="AlphaFoldDB" id="A0A0F9MD06"/>
<proteinExistence type="predicted"/>
<organism evidence="1">
    <name type="scientific">marine sediment metagenome</name>
    <dbReference type="NCBI Taxonomy" id="412755"/>
    <lineage>
        <taxon>unclassified sequences</taxon>
        <taxon>metagenomes</taxon>
        <taxon>ecological metagenomes</taxon>
    </lineage>
</organism>
<sequence length="151" mass="17250">MPAYDFLAMVGEVDYQRRLEQYPLLRALGQVVCVLANDKTHKHKPAEFVGEEPKREARRKMTSKDTYEVVLGDGETYTLAVLNANMMEAVEDEYDKSWAELFQNARVRVIKSMLLQMLKPNYPDMDMERVGTLMTTKTLPALVAIITGMSK</sequence>